<evidence type="ECO:0000256" key="3">
    <source>
        <dbReference type="ARBA" id="ARBA00022475"/>
    </source>
</evidence>
<dbReference type="FunCoup" id="A0A3A9JZ57">
    <property type="interactions" value="220"/>
</dbReference>
<proteinExistence type="inferred from homology"/>
<dbReference type="SUPFAM" id="SSF54534">
    <property type="entry name" value="FKBP-like"/>
    <property type="match status" value="1"/>
</dbReference>
<dbReference type="InterPro" id="IPR000297">
    <property type="entry name" value="PPIase_PpiC"/>
</dbReference>
<dbReference type="Pfam" id="PF13145">
    <property type="entry name" value="Rotamase_2"/>
    <property type="match status" value="1"/>
</dbReference>
<dbReference type="InterPro" id="IPR052029">
    <property type="entry name" value="PpiD_chaperone"/>
</dbReference>
<keyword evidence="7 16" id="KW-0472">Membrane</keyword>
<sequence length="645" mass="70364">MVRHTFLFARNTMLTAMRRLAGTWFAKALFLLLILSFGIWGIEDVVRKFGTDNAVARVNDEAIELPEAQLATRREIARIQRQVGSSFEITPQMSQQVARRAVENLIMDRVQRQEAERLGVVAPDQAVQNYVWSIPAFQGTDGRFSRLLLDQFLRNNGLSEPEFLALLRADLQRQQLVGAVRAGAAGPDALTKPLLMWQGERRVAEVATLPLSDAPEPAAPDEAQLRRFHENNPERFSAPEYRRVTVATLSPATVAAEVQPSEQDLRATFEAHRAQFETPERRTLEQAVMQSREAAEKIAADWRGGASFADIEREAQAGGGQALTLGTLDRSSVPVPELADAAFALGADGVSDPVQTPFGWHVLKVTGIEPGHARSFEEVREQVADDLRREKAADLAYERANEVEDALAGGATLEEVGQRFGLPVEKVTIDARGQTQDGKPADLHLDASGRDVALRAIFAAEPGQAPRLAEAGQVGLFAFDLQEVIPAALKPFEQVEDQVRAAWMQDARRRSQEERAAALLGAVKGGKSLQDAAREAGLTARRVGPFSREPDQQGANSPPPELLAPLFATAPNEATMAETADGFAVGQVVDIVRVNPDADPLGLGRVRSEVEQAMLGDLEAQYLEALRRNAKVTINPTMMGQVSAR</sequence>
<evidence type="ECO:0000256" key="5">
    <source>
        <dbReference type="ARBA" id="ARBA00022692"/>
    </source>
</evidence>
<evidence type="ECO:0000256" key="11">
    <source>
        <dbReference type="ARBA" id="ARBA00038408"/>
    </source>
</evidence>
<keyword evidence="5 16" id="KW-0812">Transmembrane</keyword>
<evidence type="ECO:0000256" key="10">
    <source>
        <dbReference type="ARBA" id="ARBA00031484"/>
    </source>
</evidence>
<feature type="domain" description="PpiC" evidence="17">
    <location>
        <begin position="266"/>
        <end position="367"/>
    </location>
</feature>
<dbReference type="InterPro" id="IPR027304">
    <property type="entry name" value="Trigger_fact/SurA_dom_sf"/>
</dbReference>
<dbReference type="AlphaFoldDB" id="A0A3A9JZ57"/>
<keyword evidence="4" id="KW-0997">Cell inner membrane</keyword>
<accession>A0A3A9JZ57</accession>
<keyword evidence="14" id="KW-0697">Rotamase</keyword>
<dbReference type="PANTHER" id="PTHR47529">
    <property type="entry name" value="PEPTIDYL-PROLYL CIS-TRANS ISOMERASE D"/>
    <property type="match status" value="1"/>
</dbReference>
<dbReference type="Proteomes" id="UP000278036">
    <property type="component" value="Unassembled WGS sequence"/>
</dbReference>
<dbReference type="InterPro" id="IPR046357">
    <property type="entry name" value="PPIase_dom_sf"/>
</dbReference>
<evidence type="ECO:0000313" key="19">
    <source>
        <dbReference type="EMBL" id="RMI25627.1"/>
    </source>
</evidence>
<dbReference type="PROSITE" id="PS50198">
    <property type="entry name" value="PPIC_PPIASE_2"/>
    <property type="match status" value="1"/>
</dbReference>
<evidence type="ECO:0000313" key="20">
    <source>
        <dbReference type="Proteomes" id="UP000274097"/>
    </source>
</evidence>
<keyword evidence="14" id="KW-0413">Isomerase</keyword>
<comment type="subcellular location">
    <subcellularLocation>
        <location evidence="1">Cell inner membrane</location>
        <topology evidence="1">Single-pass type II membrane protein</topology>
        <orientation evidence="1">Periplasmic side</orientation>
    </subcellularLocation>
</comment>
<evidence type="ECO:0000313" key="18">
    <source>
        <dbReference type="EMBL" id="RKK06138.1"/>
    </source>
</evidence>
<dbReference type="GO" id="GO:0003755">
    <property type="term" value="F:peptidyl-prolyl cis-trans isomerase activity"/>
    <property type="evidence" value="ECO:0007669"/>
    <property type="project" value="UniProtKB-KW"/>
</dbReference>
<evidence type="ECO:0000256" key="9">
    <source>
        <dbReference type="ARBA" id="ARBA00030642"/>
    </source>
</evidence>
<evidence type="ECO:0000256" key="12">
    <source>
        <dbReference type="ARBA" id="ARBA00040743"/>
    </source>
</evidence>
<dbReference type="SUPFAM" id="SSF109998">
    <property type="entry name" value="Triger factor/SurA peptide-binding domain-like"/>
    <property type="match status" value="1"/>
</dbReference>
<evidence type="ECO:0000313" key="21">
    <source>
        <dbReference type="Proteomes" id="UP000278036"/>
    </source>
</evidence>
<dbReference type="EMBL" id="RFLX01000004">
    <property type="protein sequence ID" value="RMI25627.1"/>
    <property type="molecule type" value="Genomic_DNA"/>
</dbReference>
<protein>
    <recommendedName>
        <fullName evidence="2">Parvulin-like PPIase</fullName>
    </recommendedName>
    <alternativeName>
        <fullName evidence="9">Peptidyl-prolyl cis-trans isomerase plp</fullName>
    </alternativeName>
    <alternativeName>
        <fullName evidence="12">Periplasmic chaperone PpiD</fullName>
    </alternativeName>
    <alternativeName>
        <fullName evidence="13">Periplasmic folding chaperone</fullName>
    </alternativeName>
    <alternativeName>
        <fullName evidence="10">Rotamase plp</fullName>
    </alternativeName>
</protein>
<feature type="transmembrane region" description="Helical" evidence="16">
    <location>
        <begin position="21"/>
        <end position="42"/>
    </location>
</feature>
<dbReference type="Gene3D" id="3.10.50.40">
    <property type="match status" value="1"/>
</dbReference>
<evidence type="ECO:0000256" key="13">
    <source>
        <dbReference type="ARBA" id="ARBA00042775"/>
    </source>
</evidence>
<evidence type="ECO:0000256" key="15">
    <source>
        <dbReference type="SAM" id="MobiDB-lite"/>
    </source>
</evidence>
<evidence type="ECO:0000256" key="7">
    <source>
        <dbReference type="ARBA" id="ARBA00023136"/>
    </source>
</evidence>
<reference evidence="18 21" key="1">
    <citation type="submission" date="2018-09" db="EMBL/GenBank/DDBJ databases">
        <title>Roseomonas sp. nov., isolated from feces of Tibetan antelopes in the Qinghai-Tibet plateau, China.</title>
        <authorList>
            <person name="Tian Z."/>
        </authorList>
    </citation>
    <scope>NUCLEOTIDE SEQUENCE [LARGE SCALE GENOMIC DNA]</scope>
    <source>
        <strain evidence="19 20">Z23</strain>
        <strain evidence="18 21">Z24</strain>
    </source>
</reference>
<comment type="caution">
    <text evidence="18">The sequence shown here is derived from an EMBL/GenBank/DDBJ whole genome shotgun (WGS) entry which is preliminary data.</text>
</comment>
<dbReference type="InParanoid" id="A0A3A9JZ57"/>
<evidence type="ECO:0000256" key="8">
    <source>
        <dbReference type="ARBA" id="ARBA00023186"/>
    </source>
</evidence>
<dbReference type="PANTHER" id="PTHR47529:SF1">
    <property type="entry name" value="PERIPLASMIC CHAPERONE PPID"/>
    <property type="match status" value="1"/>
</dbReference>
<dbReference type="Proteomes" id="UP000274097">
    <property type="component" value="Unassembled WGS sequence"/>
</dbReference>
<keyword evidence="8" id="KW-0143">Chaperone</keyword>
<keyword evidence="6 16" id="KW-1133">Transmembrane helix</keyword>
<evidence type="ECO:0000256" key="4">
    <source>
        <dbReference type="ARBA" id="ARBA00022519"/>
    </source>
</evidence>
<dbReference type="Pfam" id="PF13624">
    <property type="entry name" value="SurA_N_3"/>
    <property type="match status" value="1"/>
</dbReference>
<name>A0A3A9JZ57_9PROT</name>
<evidence type="ECO:0000256" key="6">
    <source>
        <dbReference type="ARBA" id="ARBA00022989"/>
    </source>
</evidence>
<keyword evidence="20" id="KW-1185">Reference proteome</keyword>
<evidence type="ECO:0000256" key="1">
    <source>
        <dbReference type="ARBA" id="ARBA00004382"/>
    </source>
</evidence>
<gene>
    <name evidence="18" type="ORF">D6Z83_01030</name>
    <name evidence="19" type="ORF">EBE87_07920</name>
</gene>
<evidence type="ECO:0000256" key="2">
    <source>
        <dbReference type="ARBA" id="ARBA00018370"/>
    </source>
</evidence>
<evidence type="ECO:0000259" key="17">
    <source>
        <dbReference type="PROSITE" id="PS50198"/>
    </source>
</evidence>
<feature type="region of interest" description="Disordered" evidence="15">
    <location>
        <begin position="542"/>
        <end position="563"/>
    </location>
</feature>
<dbReference type="GO" id="GO:0005886">
    <property type="term" value="C:plasma membrane"/>
    <property type="evidence" value="ECO:0007669"/>
    <property type="project" value="UniProtKB-SubCell"/>
</dbReference>
<dbReference type="Gene3D" id="1.10.4030.10">
    <property type="entry name" value="Porin chaperone SurA, peptide-binding domain"/>
    <property type="match status" value="1"/>
</dbReference>
<evidence type="ECO:0000256" key="16">
    <source>
        <dbReference type="SAM" id="Phobius"/>
    </source>
</evidence>
<dbReference type="EMBL" id="RAQU01000004">
    <property type="protein sequence ID" value="RKK06138.1"/>
    <property type="molecule type" value="Genomic_DNA"/>
</dbReference>
<keyword evidence="3" id="KW-1003">Cell membrane</keyword>
<evidence type="ECO:0000256" key="14">
    <source>
        <dbReference type="PROSITE-ProRule" id="PRU00278"/>
    </source>
</evidence>
<organism evidence="18 21">
    <name type="scientific">Teichococcus wenyumeiae</name>
    <dbReference type="NCBI Taxonomy" id="2478470"/>
    <lineage>
        <taxon>Bacteria</taxon>
        <taxon>Pseudomonadati</taxon>
        <taxon>Pseudomonadota</taxon>
        <taxon>Alphaproteobacteria</taxon>
        <taxon>Acetobacterales</taxon>
        <taxon>Roseomonadaceae</taxon>
        <taxon>Roseomonas</taxon>
    </lineage>
</organism>
<comment type="similarity">
    <text evidence="11">Belongs to the PpiD chaperone family.</text>
</comment>